<keyword evidence="3 5" id="KW-0697">Rotamase</keyword>
<proteinExistence type="predicted"/>
<evidence type="ECO:0000313" key="9">
    <source>
        <dbReference type="Proteomes" id="UP000054144"/>
    </source>
</evidence>
<evidence type="ECO:0000256" key="1">
    <source>
        <dbReference type="ARBA" id="ARBA00000971"/>
    </source>
</evidence>
<feature type="region of interest" description="Disordered" evidence="6">
    <location>
        <begin position="168"/>
        <end position="195"/>
    </location>
</feature>
<dbReference type="OrthoDB" id="77911at2759"/>
<feature type="compositionally biased region" description="Basic and acidic residues" evidence="6">
    <location>
        <begin position="240"/>
        <end position="254"/>
    </location>
</feature>
<sequence length="393" mass="43470">MAVLLKSRPSSCYHVDIPKNTTWLIDHSLLGHLTSKTSVSPLHFPTRRSQMSTVAVSFWSLSLTPGKPEEVEPESDIRVAHVSLGDELEDESKRTSVKITYASRRVFDEDEEGSDNEDESGLAPKTTVLCSLTPGKIEQTGVDIVLVEDEKYTLEAVGPNTIHLQGNYIFQPPPVDEEPDYDEMMSEDSHDLREVSSDVEMLMDELRDDGEDGEKHTGYRHPSPTAAKKMKSTDGTAVGPDKDEKVKSEKSKKEKKEKKKEKRQKQKASDKAAEAETPKKDEKATPTAVTLPNGLVYEDWKVGEGRKAKKGDKVSMRYIGKLKNGEVFDKNTSGSPFTFQLGRGQVIEGWEIGIVGMTVGGERRLTVPAKLGYGKRSMDGIPANSTLLFGTLL</sequence>
<evidence type="ECO:0000256" key="3">
    <source>
        <dbReference type="ARBA" id="ARBA00023110"/>
    </source>
</evidence>
<reference evidence="8 9" key="1">
    <citation type="journal article" date="2015" name="Fungal Genet. Biol.">
        <title>Evolution of novel wood decay mechanisms in Agaricales revealed by the genome sequences of Fistulina hepatica and Cylindrobasidium torrendii.</title>
        <authorList>
            <person name="Floudas D."/>
            <person name="Held B.W."/>
            <person name="Riley R."/>
            <person name="Nagy L.G."/>
            <person name="Koehler G."/>
            <person name="Ransdell A.S."/>
            <person name="Younus H."/>
            <person name="Chow J."/>
            <person name="Chiniquy J."/>
            <person name="Lipzen A."/>
            <person name="Tritt A."/>
            <person name="Sun H."/>
            <person name="Haridas S."/>
            <person name="LaButti K."/>
            <person name="Ohm R.A."/>
            <person name="Kues U."/>
            <person name="Blanchette R.A."/>
            <person name="Grigoriev I.V."/>
            <person name="Minto R.E."/>
            <person name="Hibbett D.S."/>
        </authorList>
    </citation>
    <scope>NUCLEOTIDE SEQUENCE [LARGE SCALE GENOMIC DNA]</scope>
    <source>
        <strain evidence="8 9">ATCC 64428</strain>
    </source>
</reference>
<feature type="compositionally biased region" description="Acidic residues" evidence="6">
    <location>
        <begin position="175"/>
        <end position="186"/>
    </location>
</feature>
<gene>
    <name evidence="8" type="ORF">FISHEDRAFT_64838</name>
</gene>
<dbReference type="InterPro" id="IPR041232">
    <property type="entry name" value="NPL"/>
</dbReference>
<dbReference type="GO" id="GO:0003755">
    <property type="term" value="F:peptidyl-prolyl cis-trans isomerase activity"/>
    <property type="evidence" value="ECO:0007669"/>
    <property type="project" value="UniProtKB-KW"/>
</dbReference>
<feature type="domain" description="PPIase FKBP-type" evidence="7">
    <location>
        <begin position="311"/>
        <end position="393"/>
    </location>
</feature>
<feature type="region of interest" description="Disordered" evidence="6">
    <location>
        <begin position="208"/>
        <end position="288"/>
    </location>
</feature>
<dbReference type="SUPFAM" id="SSF54534">
    <property type="entry name" value="FKBP-like"/>
    <property type="match status" value="1"/>
</dbReference>
<dbReference type="AlphaFoldDB" id="A0A0D7AH25"/>
<dbReference type="PANTHER" id="PTHR43811">
    <property type="entry name" value="FKBP-TYPE PEPTIDYL-PROLYL CIS-TRANS ISOMERASE FKPA"/>
    <property type="match status" value="1"/>
</dbReference>
<keyword evidence="9" id="KW-1185">Reference proteome</keyword>
<evidence type="ECO:0000256" key="4">
    <source>
        <dbReference type="ARBA" id="ARBA00023235"/>
    </source>
</evidence>
<dbReference type="Pfam" id="PF17800">
    <property type="entry name" value="NPL"/>
    <property type="match status" value="1"/>
</dbReference>
<organism evidence="8 9">
    <name type="scientific">Fistulina hepatica ATCC 64428</name>
    <dbReference type="NCBI Taxonomy" id="1128425"/>
    <lineage>
        <taxon>Eukaryota</taxon>
        <taxon>Fungi</taxon>
        <taxon>Dikarya</taxon>
        <taxon>Basidiomycota</taxon>
        <taxon>Agaricomycotina</taxon>
        <taxon>Agaricomycetes</taxon>
        <taxon>Agaricomycetidae</taxon>
        <taxon>Agaricales</taxon>
        <taxon>Fistulinaceae</taxon>
        <taxon>Fistulina</taxon>
    </lineage>
</organism>
<evidence type="ECO:0000256" key="6">
    <source>
        <dbReference type="SAM" id="MobiDB-lite"/>
    </source>
</evidence>
<dbReference type="Pfam" id="PF00254">
    <property type="entry name" value="FKBP_C"/>
    <property type="match status" value="1"/>
</dbReference>
<dbReference type="InterPro" id="IPR046357">
    <property type="entry name" value="PPIase_dom_sf"/>
</dbReference>
<evidence type="ECO:0000256" key="5">
    <source>
        <dbReference type="PROSITE-ProRule" id="PRU00277"/>
    </source>
</evidence>
<dbReference type="EMBL" id="KN881676">
    <property type="protein sequence ID" value="KIY50143.1"/>
    <property type="molecule type" value="Genomic_DNA"/>
</dbReference>
<dbReference type="Gene3D" id="3.10.50.40">
    <property type="match status" value="1"/>
</dbReference>
<dbReference type="Gene3D" id="2.60.120.340">
    <property type="entry name" value="Nucleoplasmin core domain"/>
    <property type="match status" value="1"/>
</dbReference>
<dbReference type="EC" id="5.2.1.8" evidence="2 5"/>
<dbReference type="GO" id="GO:0000785">
    <property type="term" value="C:chromatin"/>
    <property type="evidence" value="ECO:0007669"/>
    <property type="project" value="TreeGrafter"/>
</dbReference>
<keyword evidence="4 5" id="KW-0413">Isomerase</keyword>
<feature type="compositionally biased region" description="Basic and acidic residues" evidence="6">
    <location>
        <begin position="267"/>
        <end position="284"/>
    </location>
</feature>
<evidence type="ECO:0000256" key="2">
    <source>
        <dbReference type="ARBA" id="ARBA00013194"/>
    </source>
</evidence>
<dbReference type="InterPro" id="IPR001179">
    <property type="entry name" value="PPIase_FKBP_dom"/>
</dbReference>
<dbReference type="PANTHER" id="PTHR43811:SF19">
    <property type="entry name" value="39 KDA FK506-BINDING NUCLEAR PROTEIN"/>
    <property type="match status" value="1"/>
</dbReference>
<evidence type="ECO:0000313" key="8">
    <source>
        <dbReference type="EMBL" id="KIY50143.1"/>
    </source>
</evidence>
<name>A0A0D7AH25_9AGAR</name>
<comment type="catalytic activity">
    <reaction evidence="1 5">
        <text>[protein]-peptidylproline (omega=180) = [protein]-peptidylproline (omega=0)</text>
        <dbReference type="Rhea" id="RHEA:16237"/>
        <dbReference type="Rhea" id="RHEA-COMP:10747"/>
        <dbReference type="Rhea" id="RHEA-COMP:10748"/>
        <dbReference type="ChEBI" id="CHEBI:83833"/>
        <dbReference type="ChEBI" id="CHEBI:83834"/>
        <dbReference type="EC" id="5.2.1.8"/>
    </reaction>
</comment>
<dbReference type="Proteomes" id="UP000054144">
    <property type="component" value="Unassembled WGS sequence"/>
</dbReference>
<feature type="compositionally biased region" description="Basic residues" evidence="6">
    <location>
        <begin position="255"/>
        <end position="266"/>
    </location>
</feature>
<accession>A0A0D7AH25</accession>
<evidence type="ECO:0000259" key="7">
    <source>
        <dbReference type="PROSITE" id="PS50059"/>
    </source>
</evidence>
<protein>
    <recommendedName>
        <fullName evidence="2 5">peptidylprolyl isomerase</fullName>
        <ecNumber evidence="2 5">5.2.1.8</ecNumber>
    </recommendedName>
</protein>
<dbReference type="GO" id="GO:0005730">
    <property type="term" value="C:nucleolus"/>
    <property type="evidence" value="ECO:0007669"/>
    <property type="project" value="TreeGrafter"/>
</dbReference>
<dbReference type="PROSITE" id="PS50059">
    <property type="entry name" value="FKBP_PPIASE"/>
    <property type="match status" value="1"/>
</dbReference>